<reference evidence="2 3" key="1">
    <citation type="submission" date="2024-06" db="EMBL/GenBank/DDBJ databases">
        <title>The Natural Products Discovery Center: Release of the First 8490 Sequenced Strains for Exploring Actinobacteria Biosynthetic Diversity.</title>
        <authorList>
            <person name="Kalkreuter E."/>
            <person name="Kautsar S.A."/>
            <person name="Yang D."/>
            <person name="Bader C.D."/>
            <person name="Teijaro C.N."/>
            <person name="Fluegel L."/>
            <person name="Davis C.M."/>
            <person name="Simpson J.R."/>
            <person name="Lauterbach L."/>
            <person name="Steele A.D."/>
            <person name="Gui C."/>
            <person name="Meng S."/>
            <person name="Li G."/>
            <person name="Viehrig K."/>
            <person name="Ye F."/>
            <person name="Su P."/>
            <person name="Kiefer A.F."/>
            <person name="Nichols A."/>
            <person name="Cepeda A.J."/>
            <person name="Yan W."/>
            <person name="Fan B."/>
            <person name="Jiang Y."/>
            <person name="Adhikari A."/>
            <person name="Zheng C.-J."/>
            <person name="Schuster L."/>
            <person name="Cowan T.M."/>
            <person name="Smanski M.J."/>
            <person name="Chevrette M.G."/>
            <person name="De Carvalho L.P.S."/>
            <person name="Shen B."/>
        </authorList>
    </citation>
    <scope>NUCLEOTIDE SEQUENCE [LARGE SCALE GENOMIC DNA]</scope>
    <source>
        <strain evidence="2 3">NPDC033039</strain>
    </source>
</reference>
<evidence type="ECO:0000313" key="3">
    <source>
        <dbReference type="Proteomes" id="UP001550853"/>
    </source>
</evidence>
<feature type="region of interest" description="Disordered" evidence="1">
    <location>
        <begin position="315"/>
        <end position="701"/>
    </location>
</feature>
<feature type="compositionally biased region" description="Basic and acidic residues" evidence="1">
    <location>
        <begin position="516"/>
        <end position="526"/>
    </location>
</feature>
<dbReference type="Proteomes" id="UP001550853">
    <property type="component" value="Unassembled WGS sequence"/>
</dbReference>
<evidence type="ECO:0000256" key="1">
    <source>
        <dbReference type="SAM" id="MobiDB-lite"/>
    </source>
</evidence>
<gene>
    <name evidence="2" type="ORF">AB0E61_14635</name>
</gene>
<keyword evidence="3" id="KW-1185">Reference proteome</keyword>
<feature type="compositionally biased region" description="Gly residues" evidence="1">
    <location>
        <begin position="661"/>
        <end position="681"/>
    </location>
</feature>
<protein>
    <submittedName>
        <fullName evidence="2">WXG100 family type VII secretion target</fullName>
    </submittedName>
</protein>
<feature type="compositionally biased region" description="Gly residues" evidence="1">
    <location>
        <begin position="560"/>
        <end position="574"/>
    </location>
</feature>
<proteinExistence type="predicted"/>
<feature type="compositionally biased region" description="Polar residues" evidence="1">
    <location>
        <begin position="432"/>
        <end position="442"/>
    </location>
</feature>
<sequence>MADPTNWSDLLNSFYSKGLPGGTAIDPIPPLEAVTEPRWTKAYWNYALGQDPFKGQWVTRYDDGRGLSRTAGITMKGEDEQGPDSKDSAWPKLNMGSFHVIQALAGTGTDVTSLPSFTNAEQQLKGAIQYFNNFHIGLDQWRAKMDDPESGWKGSASSAFADVLLRLSRAFEEIDTLTGGPDGNGGYLGAVAQARDGLRAAVDEMQQMYSTWGSQPTWSPAGALQQVLSGLNVDHKDNPGGGQGTTKLTHSEYGELGYVDQQGTWDLIEQHAKDLWLQTAQQYLNGMVGDVHTKLSQAYNTSALALKPVPPSIENAINGGGYGSQTPPGGTGDDTKDKDKDKGDGTDLGGDKDLGSGDKDTGNGDGDLPPGQSDGDGLGDGKGLGDTSDLAPGQTDGNGLGDGKGLGDTSDLAPGQTDSNGLGDGKGLGDTSDLSPGQTDSNGLGDGKLGPGSDLPPGQTDTDPNHYVPPYLRNPGGMTHPGSTDVTRKNPSTGYGKGNNLGGNTTYKPPRPGQTDPKRWMPHDVKNYTPPRLSSGNSNLSPGTTGTGTGTGGLQTSSTGGSGASGANGAGGARGPISTSSTGGKNGSGVPLFPPMANGMGGGKGQENQERERTTWLAEDASVWGTDPELAPTVLGRPGTQLFADTAYQGETDEWQPAAGPYGGRPGTSGGGARPGQGGAGESRPGQRDGYGQGSSAQRHG</sequence>
<feature type="compositionally biased region" description="Low complexity" evidence="1">
    <location>
        <begin position="385"/>
        <end position="395"/>
    </location>
</feature>
<feature type="compositionally biased region" description="Polar residues" evidence="1">
    <location>
        <begin position="481"/>
        <end position="493"/>
    </location>
</feature>
<comment type="caution">
    <text evidence="2">The sequence shown here is derived from an EMBL/GenBank/DDBJ whole genome shotgun (WGS) entry which is preliminary data.</text>
</comment>
<organism evidence="2 3">
    <name type="scientific">Streptomyces catenulae</name>
    <dbReference type="NCBI Taxonomy" id="66875"/>
    <lineage>
        <taxon>Bacteria</taxon>
        <taxon>Bacillati</taxon>
        <taxon>Actinomycetota</taxon>
        <taxon>Actinomycetes</taxon>
        <taxon>Kitasatosporales</taxon>
        <taxon>Streptomycetaceae</taxon>
        <taxon>Streptomyces</taxon>
    </lineage>
</organism>
<dbReference type="EMBL" id="JBEZVI010000010">
    <property type="protein sequence ID" value="MEU3711318.1"/>
    <property type="molecule type" value="Genomic_DNA"/>
</dbReference>
<dbReference type="RefSeq" id="WP_030278360.1">
    <property type="nucleotide sequence ID" value="NZ_JBEZVI010000010.1"/>
</dbReference>
<feature type="compositionally biased region" description="Gly residues" evidence="1">
    <location>
        <begin position="396"/>
        <end position="406"/>
    </location>
</feature>
<evidence type="ECO:0000313" key="2">
    <source>
        <dbReference type="EMBL" id="MEU3711318.1"/>
    </source>
</evidence>
<feature type="compositionally biased region" description="Basic and acidic residues" evidence="1">
    <location>
        <begin position="333"/>
        <end position="362"/>
    </location>
</feature>
<feature type="compositionally biased region" description="Low complexity" evidence="1">
    <location>
        <begin position="533"/>
        <end position="544"/>
    </location>
</feature>
<feature type="compositionally biased region" description="Gly residues" evidence="1">
    <location>
        <begin position="374"/>
        <end position="384"/>
    </location>
</feature>
<name>A0ABV2Z010_9ACTN</name>
<accession>A0ABV2Z010</accession>